<evidence type="ECO:0000256" key="2">
    <source>
        <dbReference type="ARBA" id="ARBA00004236"/>
    </source>
</evidence>
<evidence type="ECO:0000256" key="11">
    <source>
        <dbReference type="SAM" id="Phobius"/>
    </source>
</evidence>
<dbReference type="RefSeq" id="WP_113694332.1">
    <property type="nucleotide sequence ID" value="NZ_CP015163.1"/>
</dbReference>
<evidence type="ECO:0000259" key="13">
    <source>
        <dbReference type="PROSITE" id="PS50885"/>
    </source>
</evidence>
<dbReference type="Proteomes" id="UP000250434">
    <property type="component" value="Chromosome"/>
</dbReference>
<dbReference type="CDD" id="cd00082">
    <property type="entry name" value="HisKA"/>
    <property type="match status" value="1"/>
</dbReference>
<feature type="domain" description="HAMP" evidence="13">
    <location>
        <begin position="174"/>
        <end position="224"/>
    </location>
</feature>
<dbReference type="PROSITE" id="PS50109">
    <property type="entry name" value="HIS_KIN"/>
    <property type="match status" value="1"/>
</dbReference>
<comment type="subcellular location">
    <subcellularLocation>
        <location evidence="2">Cell membrane</location>
    </subcellularLocation>
</comment>
<gene>
    <name evidence="14" type="ORF">A4R43_23380</name>
</gene>
<evidence type="ECO:0000256" key="4">
    <source>
        <dbReference type="ARBA" id="ARBA00022553"/>
    </source>
</evidence>
<keyword evidence="7 14" id="KW-0418">Kinase</keyword>
<dbReference type="InterPro" id="IPR036890">
    <property type="entry name" value="HATPase_C_sf"/>
</dbReference>
<protein>
    <recommendedName>
        <fullName evidence="3">histidine kinase</fullName>
        <ecNumber evidence="3">2.7.13.3</ecNumber>
    </recommendedName>
</protein>
<dbReference type="InterPro" id="IPR003660">
    <property type="entry name" value="HAMP_dom"/>
</dbReference>
<dbReference type="PROSITE" id="PS50885">
    <property type="entry name" value="HAMP"/>
    <property type="match status" value="1"/>
</dbReference>
<evidence type="ECO:0000256" key="3">
    <source>
        <dbReference type="ARBA" id="ARBA00012438"/>
    </source>
</evidence>
<dbReference type="OrthoDB" id="3666358at2"/>
<keyword evidence="10 11" id="KW-0472">Membrane</keyword>
<dbReference type="EC" id="2.7.13.3" evidence="3"/>
<dbReference type="PRINTS" id="PR00344">
    <property type="entry name" value="BCTRLSENSOR"/>
</dbReference>
<evidence type="ECO:0000256" key="1">
    <source>
        <dbReference type="ARBA" id="ARBA00000085"/>
    </source>
</evidence>
<evidence type="ECO:0000256" key="5">
    <source>
        <dbReference type="ARBA" id="ARBA00022679"/>
    </source>
</evidence>
<keyword evidence="8 11" id="KW-1133">Transmembrane helix</keyword>
<name>A0A344LAK1_9PSEU</name>
<evidence type="ECO:0000256" key="6">
    <source>
        <dbReference type="ARBA" id="ARBA00022692"/>
    </source>
</evidence>
<proteinExistence type="predicted"/>
<dbReference type="PANTHER" id="PTHR45436:SF5">
    <property type="entry name" value="SENSOR HISTIDINE KINASE TRCS"/>
    <property type="match status" value="1"/>
</dbReference>
<feature type="domain" description="Histidine kinase" evidence="12">
    <location>
        <begin position="232"/>
        <end position="441"/>
    </location>
</feature>
<evidence type="ECO:0000259" key="12">
    <source>
        <dbReference type="PROSITE" id="PS50109"/>
    </source>
</evidence>
<keyword evidence="4" id="KW-0597">Phosphoprotein</keyword>
<dbReference type="Gene3D" id="1.10.287.130">
    <property type="match status" value="1"/>
</dbReference>
<dbReference type="CDD" id="cd00075">
    <property type="entry name" value="HATPase"/>
    <property type="match status" value="1"/>
</dbReference>
<feature type="transmembrane region" description="Helical" evidence="11">
    <location>
        <begin position="12"/>
        <end position="32"/>
    </location>
</feature>
<evidence type="ECO:0000256" key="10">
    <source>
        <dbReference type="ARBA" id="ARBA00023136"/>
    </source>
</evidence>
<sequence>MNWWSRRGLRFRITLVSAAVTFACLAGLALIAGRGLGPLLTRSVDFELNQALAPATAEVAAGRPATPLSGVTVRVLDIAGAPRDGLPPAPGLGPKEIRDLKSGLPVRTDDGGGGPRWRWLGSVVTAPDGSQRLVVVGAGLVGFHEAVSDGAFWLVWVALLSALVAAMATWLGVRSALGPVSRMRRSVRALPAGARLPLPAAHDDLRALAADFNELLARQEEAAQRLRRFTGDAAHELRSPVASIRVQAEVAVANPDPELAQETLADVLAEAERLSSLLDGLLALARSDAGELPPAEPVELVTEARAAVARMPADAPETRITGAVGEAWAHASHAEVELVLNNLLRNAARYARGQIVVSVLAARSTVRVVVDDDGPGIAPEHRDRVFDRFYRVSDDRARSSGGTGLGLAMVAEAVRRRGGAVQVGESPEGGARFEVRWRSASVPRL</sequence>
<comment type="catalytic activity">
    <reaction evidence="1">
        <text>ATP + protein L-histidine = ADP + protein N-phospho-L-histidine.</text>
        <dbReference type="EC" id="2.7.13.3"/>
    </reaction>
</comment>
<dbReference type="SUPFAM" id="SSF55874">
    <property type="entry name" value="ATPase domain of HSP90 chaperone/DNA topoisomerase II/histidine kinase"/>
    <property type="match status" value="1"/>
</dbReference>
<keyword evidence="9" id="KW-0902">Two-component regulatory system</keyword>
<dbReference type="SMART" id="SM00387">
    <property type="entry name" value="HATPase_c"/>
    <property type="match status" value="1"/>
</dbReference>
<dbReference type="AlphaFoldDB" id="A0A344LAK1"/>
<dbReference type="Pfam" id="PF02518">
    <property type="entry name" value="HATPase_c"/>
    <property type="match status" value="1"/>
</dbReference>
<dbReference type="EMBL" id="CP015163">
    <property type="protein sequence ID" value="AXB45075.1"/>
    <property type="molecule type" value="Genomic_DNA"/>
</dbReference>
<dbReference type="GO" id="GO:0000155">
    <property type="term" value="F:phosphorelay sensor kinase activity"/>
    <property type="evidence" value="ECO:0007669"/>
    <property type="project" value="InterPro"/>
</dbReference>
<dbReference type="Pfam" id="PF00512">
    <property type="entry name" value="HisKA"/>
    <property type="match status" value="1"/>
</dbReference>
<feature type="transmembrane region" description="Helical" evidence="11">
    <location>
        <begin position="151"/>
        <end position="173"/>
    </location>
</feature>
<dbReference type="InterPro" id="IPR036097">
    <property type="entry name" value="HisK_dim/P_sf"/>
</dbReference>
<dbReference type="InterPro" id="IPR004358">
    <property type="entry name" value="Sig_transdc_His_kin-like_C"/>
</dbReference>
<dbReference type="InterPro" id="IPR003661">
    <property type="entry name" value="HisK_dim/P_dom"/>
</dbReference>
<evidence type="ECO:0000313" key="15">
    <source>
        <dbReference type="Proteomes" id="UP000250434"/>
    </source>
</evidence>
<dbReference type="InterPro" id="IPR005467">
    <property type="entry name" value="His_kinase_dom"/>
</dbReference>
<dbReference type="PROSITE" id="PS51257">
    <property type="entry name" value="PROKAR_LIPOPROTEIN"/>
    <property type="match status" value="1"/>
</dbReference>
<dbReference type="InterPro" id="IPR050428">
    <property type="entry name" value="TCS_sensor_his_kinase"/>
</dbReference>
<reference evidence="14 15" key="1">
    <citation type="submission" date="2016-04" db="EMBL/GenBank/DDBJ databases">
        <title>Complete genome sequence and analysis of deep-sea sediment isolate, Amycolatopsis sp. WP1.</title>
        <authorList>
            <person name="Wang H."/>
            <person name="Chen S."/>
            <person name="Wu Q."/>
        </authorList>
    </citation>
    <scope>NUCLEOTIDE SEQUENCE [LARGE SCALE GENOMIC DNA]</scope>
    <source>
        <strain evidence="14 15">WP1</strain>
    </source>
</reference>
<keyword evidence="15" id="KW-1185">Reference proteome</keyword>
<dbReference type="SMART" id="SM00388">
    <property type="entry name" value="HisKA"/>
    <property type="match status" value="1"/>
</dbReference>
<dbReference type="InterPro" id="IPR003594">
    <property type="entry name" value="HATPase_dom"/>
</dbReference>
<evidence type="ECO:0000256" key="9">
    <source>
        <dbReference type="ARBA" id="ARBA00023012"/>
    </source>
</evidence>
<dbReference type="SUPFAM" id="SSF47384">
    <property type="entry name" value="Homodimeric domain of signal transducing histidine kinase"/>
    <property type="match status" value="1"/>
</dbReference>
<dbReference type="Gene3D" id="3.30.565.10">
    <property type="entry name" value="Histidine kinase-like ATPase, C-terminal domain"/>
    <property type="match status" value="1"/>
</dbReference>
<dbReference type="KEGG" id="aab:A4R43_23380"/>
<accession>A0A344LAK1</accession>
<evidence type="ECO:0000256" key="8">
    <source>
        <dbReference type="ARBA" id="ARBA00022989"/>
    </source>
</evidence>
<keyword evidence="5" id="KW-0808">Transferase</keyword>
<dbReference type="GO" id="GO:0005886">
    <property type="term" value="C:plasma membrane"/>
    <property type="evidence" value="ECO:0007669"/>
    <property type="project" value="UniProtKB-SubCell"/>
</dbReference>
<dbReference type="PANTHER" id="PTHR45436">
    <property type="entry name" value="SENSOR HISTIDINE KINASE YKOH"/>
    <property type="match status" value="1"/>
</dbReference>
<evidence type="ECO:0000313" key="14">
    <source>
        <dbReference type="EMBL" id="AXB45075.1"/>
    </source>
</evidence>
<organism evidence="14 15">
    <name type="scientific">Amycolatopsis albispora</name>
    <dbReference type="NCBI Taxonomy" id="1804986"/>
    <lineage>
        <taxon>Bacteria</taxon>
        <taxon>Bacillati</taxon>
        <taxon>Actinomycetota</taxon>
        <taxon>Actinomycetes</taxon>
        <taxon>Pseudonocardiales</taxon>
        <taxon>Pseudonocardiaceae</taxon>
        <taxon>Amycolatopsis</taxon>
    </lineage>
</organism>
<evidence type="ECO:0000256" key="7">
    <source>
        <dbReference type="ARBA" id="ARBA00022777"/>
    </source>
</evidence>
<keyword evidence="6 11" id="KW-0812">Transmembrane</keyword>